<dbReference type="Proteomes" id="UP000305654">
    <property type="component" value="Unassembled WGS sequence"/>
</dbReference>
<keyword evidence="4" id="KW-1185">Reference proteome</keyword>
<comment type="caution">
    <text evidence="3">The sequence shown here is derived from an EMBL/GenBank/DDBJ whole genome shotgun (WGS) entry which is preliminary data.</text>
</comment>
<comment type="similarity">
    <text evidence="1">Belongs to the virb1 family.</text>
</comment>
<evidence type="ECO:0000313" key="4">
    <source>
        <dbReference type="Proteomes" id="UP000305654"/>
    </source>
</evidence>
<evidence type="ECO:0000256" key="1">
    <source>
        <dbReference type="ARBA" id="ARBA00009387"/>
    </source>
</evidence>
<dbReference type="OrthoDB" id="5945995at2"/>
<dbReference type="InterPro" id="IPR008258">
    <property type="entry name" value="Transglycosylase_SLT_dom_1"/>
</dbReference>
<feature type="domain" description="Transglycosylase SLT" evidence="2">
    <location>
        <begin position="80"/>
        <end position="204"/>
    </location>
</feature>
<proteinExistence type="inferred from homology"/>
<dbReference type="InterPro" id="IPR023346">
    <property type="entry name" value="Lysozyme-like_dom_sf"/>
</dbReference>
<sequence length="345" mass="36554">MRPARGGPQQKAMSVRRPGQELILRCTKYPALPTVKASVTFDRHSRSMRHLLSWLLLTWLMLAPLAAHATDDASLCQQAILSAEQGSGVPNQLLDAISRVESGRYDAQQGGVRAWPWTINVAGQGHYYASKAEAIAAATTYRASGIRSMDVGCTQINLMYHPEAFGSLEAAFDPARNAAFAAGFLTDLFRQTGSWPHAAAAYHSQTPELGTDYQRKVLEAWAEPIDGRQAAASGHRPVHGRIATVLGHPGYASPAPGSAAASDWKMTPASPEAIRPATVLTTAGLQAGFGRPATRATGAPLGGYGRIIRLQAGAPMAAGSGRGLSAYRLMPVARLASASRLVAHN</sequence>
<dbReference type="SUPFAM" id="SSF53955">
    <property type="entry name" value="Lysozyme-like"/>
    <property type="match status" value="1"/>
</dbReference>
<evidence type="ECO:0000259" key="2">
    <source>
        <dbReference type="Pfam" id="PF01464"/>
    </source>
</evidence>
<gene>
    <name evidence="3" type="ORF">FE263_17170</name>
</gene>
<dbReference type="EMBL" id="VCDI01000007">
    <property type="protein sequence ID" value="TLU71238.1"/>
    <property type="molecule type" value="Genomic_DNA"/>
</dbReference>
<protein>
    <submittedName>
        <fullName evidence="3">Lytic transglycosylase domain-containing protein</fullName>
    </submittedName>
</protein>
<dbReference type="AlphaFoldDB" id="A0A5R9JAK1"/>
<evidence type="ECO:0000313" key="3">
    <source>
        <dbReference type="EMBL" id="TLU71238.1"/>
    </source>
</evidence>
<reference evidence="3 4" key="1">
    <citation type="submission" date="2019-05" db="EMBL/GenBank/DDBJ databases">
        <authorList>
            <person name="Pankratov T."/>
            <person name="Grouzdev D."/>
        </authorList>
    </citation>
    <scope>NUCLEOTIDE SEQUENCE [LARGE SCALE GENOMIC DNA]</scope>
    <source>
        <strain evidence="3 4">KEBCLARHB70R</strain>
    </source>
</reference>
<dbReference type="Pfam" id="PF01464">
    <property type="entry name" value="SLT"/>
    <property type="match status" value="1"/>
</dbReference>
<organism evidence="3 4">
    <name type="scientific">Lichenicoccus roseus</name>
    <dbReference type="NCBI Taxonomy" id="2683649"/>
    <lineage>
        <taxon>Bacteria</taxon>
        <taxon>Pseudomonadati</taxon>
        <taxon>Pseudomonadota</taxon>
        <taxon>Alphaproteobacteria</taxon>
        <taxon>Acetobacterales</taxon>
        <taxon>Acetobacteraceae</taxon>
        <taxon>Lichenicoccus</taxon>
    </lineage>
</organism>
<name>A0A5R9JAK1_9PROT</name>
<accession>A0A5R9JAK1</accession>